<sequence length="104" mass="11570">MNLDSLRVEAEDKGLRINARKTVELRVLSCENQPIGLDGTLLESVAKFAYLSSTVTNSSESDDDDGTRIRKAKGAFASLKPIWDSNVLTRRIKISLFDSIKIKK</sequence>
<organism evidence="1 2">
    <name type="scientific">Loxostege sticticalis</name>
    <name type="common">Beet webworm moth</name>
    <dbReference type="NCBI Taxonomy" id="481309"/>
    <lineage>
        <taxon>Eukaryota</taxon>
        <taxon>Metazoa</taxon>
        <taxon>Ecdysozoa</taxon>
        <taxon>Arthropoda</taxon>
        <taxon>Hexapoda</taxon>
        <taxon>Insecta</taxon>
        <taxon>Pterygota</taxon>
        <taxon>Neoptera</taxon>
        <taxon>Endopterygota</taxon>
        <taxon>Lepidoptera</taxon>
        <taxon>Glossata</taxon>
        <taxon>Ditrysia</taxon>
        <taxon>Pyraloidea</taxon>
        <taxon>Crambidae</taxon>
        <taxon>Pyraustinae</taxon>
        <taxon>Loxostege</taxon>
    </lineage>
</organism>
<evidence type="ECO:0000313" key="2">
    <source>
        <dbReference type="Proteomes" id="UP001549921"/>
    </source>
</evidence>
<dbReference type="AlphaFoldDB" id="A0ABD0SM98"/>
<dbReference type="Proteomes" id="UP001549921">
    <property type="component" value="Unassembled WGS sequence"/>
</dbReference>
<dbReference type="EMBL" id="JBEDNZ010000018">
    <property type="protein sequence ID" value="KAL0820902.1"/>
    <property type="molecule type" value="Genomic_DNA"/>
</dbReference>
<name>A0ABD0SM98_LOXSC</name>
<evidence type="ECO:0000313" key="1">
    <source>
        <dbReference type="EMBL" id="KAL0820902.1"/>
    </source>
</evidence>
<accession>A0ABD0SM98</accession>
<comment type="caution">
    <text evidence="1">The sequence shown here is derived from an EMBL/GenBank/DDBJ whole genome shotgun (WGS) entry which is preliminary data.</text>
</comment>
<protein>
    <submittedName>
        <fullName evidence="1">Uncharacterized protein</fullName>
    </submittedName>
</protein>
<gene>
    <name evidence="1" type="ORF">ABMA28_005562</name>
</gene>
<reference evidence="1 2" key="1">
    <citation type="submission" date="2024-06" db="EMBL/GenBank/DDBJ databases">
        <title>A chromosome-level genome assembly of beet webworm, Loxostege sticticalis.</title>
        <authorList>
            <person name="Zhang Y."/>
        </authorList>
    </citation>
    <scope>NUCLEOTIDE SEQUENCE [LARGE SCALE GENOMIC DNA]</scope>
    <source>
        <strain evidence="1">AQ028</strain>
        <tissue evidence="1">Male pupae</tissue>
    </source>
</reference>
<proteinExistence type="predicted"/>